<reference evidence="2" key="1">
    <citation type="submission" date="2017-02" db="EMBL/GenBank/DDBJ databases">
        <authorList>
            <person name="Varghese N."/>
            <person name="Submissions S."/>
        </authorList>
    </citation>
    <scope>NUCLEOTIDE SEQUENCE [LARGE SCALE GENOMIC DNA]</scope>
    <source>
        <strain evidence="2">VKM Ac-2052</strain>
    </source>
</reference>
<dbReference type="Proteomes" id="UP000189735">
    <property type="component" value="Unassembled WGS sequence"/>
</dbReference>
<dbReference type="EMBL" id="FUYG01000003">
    <property type="protein sequence ID" value="SKA90787.1"/>
    <property type="molecule type" value="Genomic_DNA"/>
</dbReference>
<evidence type="ECO:0000313" key="2">
    <source>
        <dbReference type="Proteomes" id="UP000189735"/>
    </source>
</evidence>
<sequence>MRIEVVVSGWEQHCCCKAFTRGTPATVSIVALDPSQKAPDAPARFLEEHHGQTPADVPQWDVTGTVARITGVSYEQRRRPGPHPVFERGDSIVSSSELDGVEARDTGGFGDLHLLIDLDDATALPSYVASEDRRVAAAERAAADQERARQRRADAVGVVLGSIADDAIAAYSSVARIERYSEGFTVAIMPHRSGTAGVAWTRPTSVDADGITVSLGEGKFAFPANVEHASELRELIAAAAAGRVHEKVHRGAESTVFATIVESADGRTWTAAINQPIQAGGIAWMSGHIATRLRAGDHGYEAWTA</sequence>
<gene>
    <name evidence="1" type="ORF">SAMN06295879_1362</name>
</gene>
<dbReference type="AlphaFoldDB" id="A0A1T4XMP9"/>
<proteinExistence type="predicted"/>
<evidence type="ECO:0000313" key="1">
    <source>
        <dbReference type="EMBL" id="SKA90787.1"/>
    </source>
</evidence>
<accession>A0A1T4XMP9</accession>
<name>A0A1T4XMP9_9MICO</name>
<protein>
    <submittedName>
        <fullName evidence="1">Uncharacterized protein</fullName>
    </submittedName>
</protein>
<dbReference type="RefSeq" id="WP_078713840.1">
    <property type="nucleotide sequence ID" value="NZ_FUYG01000003.1"/>
</dbReference>
<organism evidence="1 2">
    <name type="scientific">Agreia bicolorata</name>
    <dbReference type="NCBI Taxonomy" id="110935"/>
    <lineage>
        <taxon>Bacteria</taxon>
        <taxon>Bacillati</taxon>
        <taxon>Actinomycetota</taxon>
        <taxon>Actinomycetes</taxon>
        <taxon>Micrococcales</taxon>
        <taxon>Microbacteriaceae</taxon>
        <taxon>Agreia</taxon>
    </lineage>
</organism>